<gene>
    <name evidence="3" type="ORF">P278_13340</name>
</gene>
<dbReference type="PATRIC" id="fig|1286632.3.peg.1325"/>
<keyword evidence="4" id="KW-1185">Reference proteome</keyword>
<feature type="transmembrane region" description="Helical" evidence="1">
    <location>
        <begin position="112"/>
        <end position="130"/>
    </location>
</feature>
<evidence type="ECO:0000313" key="3">
    <source>
        <dbReference type="EMBL" id="ETN95612.1"/>
    </source>
</evidence>
<dbReference type="PANTHER" id="PTHR31061:SF24">
    <property type="entry name" value="LD22376P"/>
    <property type="match status" value="1"/>
</dbReference>
<name>W2UQK9_9FLAO</name>
<feature type="transmembrane region" description="Helical" evidence="1">
    <location>
        <begin position="226"/>
        <end position="244"/>
    </location>
</feature>
<protein>
    <recommendedName>
        <fullName evidence="2">Heparan-alpha-glucosaminide N-acetyltransferase catalytic domain-containing protein</fullName>
    </recommendedName>
</protein>
<feature type="transmembrane region" description="Helical" evidence="1">
    <location>
        <begin position="80"/>
        <end position="100"/>
    </location>
</feature>
<dbReference type="EMBL" id="AYXY01000019">
    <property type="protein sequence ID" value="ETN95612.1"/>
    <property type="molecule type" value="Genomic_DNA"/>
</dbReference>
<evidence type="ECO:0000256" key="1">
    <source>
        <dbReference type="SAM" id="Phobius"/>
    </source>
</evidence>
<feature type="transmembrane region" description="Helical" evidence="1">
    <location>
        <begin position="10"/>
        <end position="28"/>
    </location>
</feature>
<proteinExistence type="predicted"/>
<sequence length="365" mass="41377">MKNRILSIDVLRGLTICLMIIVNTPGSWSYVYPPLQHASWHGCTPTDLVFPSFLFVIGLSMSISLKKLNSSNAIPILKKLIKRGGIIFIIGLLLNWFPFYQTHISDLRVFGVLQRIALVFILAGILISLIRQTSILIITAFTLLITHWALLYFLGGDNPFGLETNLGRSIDLFVIGENHMYNGFGVPFDPEGLLGTLSSSAQVLLGYIIGKNILQKGIPSAHELNRLALISLMLIFISLIWNIIYPINKPLWTGSYTLYTTGIITGVWGILIWIIDIRKKDRWTLPFKVFGQNPLASYILSIIVVKLFIYVFKVGNTSLYGWSFKNIFQTLFDNHFASFTFALVFTFMIWLVAFWLYKKGKIIKI</sequence>
<keyword evidence="1" id="KW-1133">Transmembrane helix</keyword>
<feature type="domain" description="Heparan-alpha-glucosaminide N-acetyltransferase catalytic" evidence="2">
    <location>
        <begin position="4"/>
        <end position="147"/>
    </location>
</feature>
<feature type="transmembrane region" description="Helical" evidence="1">
    <location>
        <begin position="295"/>
        <end position="315"/>
    </location>
</feature>
<reference evidence="4" key="1">
    <citation type="submission" date="2013-11" db="EMBL/GenBank/DDBJ databases">
        <title>Draft genome sequence from a member of Zhouia, isolated tidal flat.</title>
        <authorList>
            <person name="Jin H."/>
            <person name="Jeon C.O."/>
        </authorList>
    </citation>
    <scope>NUCLEOTIDE SEQUENCE [LARGE SCALE GENOMIC DNA]</scope>
    <source>
        <strain evidence="4">AD3</strain>
    </source>
</reference>
<dbReference type="eggNOG" id="COG4299">
    <property type="taxonomic scope" value="Bacteria"/>
</dbReference>
<evidence type="ECO:0000313" key="4">
    <source>
        <dbReference type="Proteomes" id="UP000018850"/>
    </source>
</evidence>
<dbReference type="PANTHER" id="PTHR31061">
    <property type="entry name" value="LD22376P"/>
    <property type="match status" value="1"/>
</dbReference>
<dbReference type="Proteomes" id="UP000018850">
    <property type="component" value="Unassembled WGS sequence"/>
</dbReference>
<feature type="transmembrane region" description="Helical" evidence="1">
    <location>
        <begin position="48"/>
        <end position="68"/>
    </location>
</feature>
<feature type="transmembrane region" description="Helical" evidence="1">
    <location>
        <begin position="135"/>
        <end position="154"/>
    </location>
</feature>
<dbReference type="RefSeq" id="WP_038264024.1">
    <property type="nucleotide sequence ID" value="NZ_AYXY01000019.1"/>
</dbReference>
<dbReference type="InterPro" id="IPR012429">
    <property type="entry name" value="HGSNAT_cat"/>
</dbReference>
<comment type="caution">
    <text evidence="3">The sequence shown here is derived from an EMBL/GenBank/DDBJ whole genome shotgun (WGS) entry which is preliminary data.</text>
</comment>
<keyword evidence="1" id="KW-0812">Transmembrane</keyword>
<feature type="transmembrane region" description="Helical" evidence="1">
    <location>
        <begin position="256"/>
        <end position="275"/>
    </location>
</feature>
<reference evidence="3 4" key="2">
    <citation type="journal article" date="2016" name="Genome Announc.">
        <title>Draft Genome Sequence of Zhouia amylolytica AD3, Isolated from Tidal Flat Sediment.</title>
        <authorList>
            <person name="Jia B."/>
            <person name="Jin H.M."/>
            <person name="Lee H.J."/>
            <person name="Jeon C.O."/>
        </authorList>
    </citation>
    <scope>NUCLEOTIDE SEQUENCE [LARGE SCALE GENOMIC DNA]</scope>
    <source>
        <strain evidence="3 4">AD3</strain>
    </source>
</reference>
<keyword evidence="1" id="KW-0472">Membrane</keyword>
<feature type="transmembrane region" description="Helical" evidence="1">
    <location>
        <begin position="193"/>
        <end position="214"/>
    </location>
</feature>
<organism evidence="3 4">
    <name type="scientific">Zhouia amylolytica AD3</name>
    <dbReference type="NCBI Taxonomy" id="1286632"/>
    <lineage>
        <taxon>Bacteria</taxon>
        <taxon>Pseudomonadati</taxon>
        <taxon>Bacteroidota</taxon>
        <taxon>Flavobacteriia</taxon>
        <taxon>Flavobacteriales</taxon>
        <taxon>Flavobacteriaceae</taxon>
        <taxon>Zhouia</taxon>
    </lineage>
</organism>
<accession>W2UQK9</accession>
<feature type="transmembrane region" description="Helical" evidence="1">
    <location>
        <begin position="335"/>
        <end position="357"/>
    </location>
</feature>
<evidence type="ECO:0000259" key="2">
    <source>
        <dbReference type="Pfam" id="PF07786"/>
    </source>
</evidence>
<dbReference type="AlphaFoldDB" id="W2UQK9"/>
<dbReference type="Pfam" id="PF07786">
    <property type="entry name" value="HGSNAT_cat"/>
    <property type="match status" value="1"/>
</dbReference>